<dbReference type="Proteomes" id="UP000247569">
    <property type="component" value="Unassembled WGS sequence"/>
</dbReference>
<sequence length="107" mass="11682">MADQDFHVVPEALKLEAEEIRQTSGHWDAAKDKIQGTPMDLNALGSFGKDNAAKFNLATARLATKLREGSASIQSAADGLKTCANHFEGLDADYYRKFGYIDAQLGY</sequence>
<dbReference type="RefSeq" id="WP_040732627.1">
    <property type="nucleotide sequence ID" value="NZ_QJKF01000011.1"/>
</dbReference>
<comment type="caution">
    <text evidence="1">The sequence shown here is derived from an EMBL/GenBank/DDBJ whole genome shotgun (WGS) entry which is preliminary data.</text>
</comment>
<evidence type="ECO:0008006" key="3">
    <source>
        <dbReference type="Google" id="ProtNLM"/>
    </source>
</evidence>
<dbReference type="AlphaFoldDB" id="A0A318JYZ9"/>
<organism evidence="1 2">
    <name type="scientific">Nocardia tenerifensis</name>
    <dbReference type="NCBI Taxonomy" id="228006"/>
    <lineage>
        <taxon>Bacteria</taxon>
        <taxon>Bacillati</taxon>
        <taxon>Actinomycetota</taxon>
        <taxon>Actinomycetes</taxon>
        <taxon>Mycobacteriales</taxon>
        <taxon>Nocardiaceae</taxon>
        <taxon>Nocardia</taxon>
    </lineage>
</organism>
<dbReference type="OrthoDB" id="4559166at2"/>
<evidence type="ECO:0000313" key="1">
    <source>
        <dbReference type="EMBL" id="PXX59691.1"/>
    </source>
</evidence>
<evidence type="ECO:0000313" key="2">
    <source>
        <dbReference type="Proteomes" id="UP000247569"/>
    </source>
</evidence>
<name>A0A318JYZ9_9NOCA</name>
<protein>
    <recommendedName>
        <fullName evidence="3">Excreted virulence factor EspC (Type VII ESX diderm)</fullName>
    </recommendedName>
</protein>
<accession>A0A318JYZ9</accession>
<proteinExistence type="predicted"/>
<reference evidence="1 2" key="1">
    <citation type="submission" date="2018-05" db="EMBL/GenBank/DDBJ databases">
        <title>Genomic Encyclopedia of Type Strains, Phase IV (KMG-IV): sequencing the most valuable type-strain genomes for metagenomic binning, comparative biology and taxonomic classification.</title>
        <authorList>
            <person name="Goeker M."/>
        </authorList>
    </citation>
    <scope>NUCLEOTIDE SEQUENCE [LARGE SCALE GENOMIC DNA]</scope>
    <source>
        <strain evidence="1 2">DSM 44704</strain>
    </source>
</reference>
<dbReference type="EMBL" id="QJKF01000011">
    <property type="protein sequence ID" value="PXX59691.1"/>
    <property type="molecule type" value="Genomic_DNA"/>
</dbReference>
<gene>
    <name evidence="1" type="ORF">DFR70_11173</name>
</gene>
<keyword evidence="2" id="KW-1185">Reference proteome</keyword>